<evidence type="ECO:0000259" key="4">
    <source>
        <dbReference type="PROSITE" id="PS50208"/>
    </source>
</evidence>
<dbReference type="InterPro" id="IPR036430">
    <property type="entry name" value="RNase_T2-like_sf"/>
</dbReference>
<dbReference type="PANTHER" id="PTHR22576">
    <property type="entry name" value="MUCOSA ASSOCIATED LYMPHOID TISSUE LYMPHOMA TRANSLOCATION PROTEIN 1/PARACASPASE"/>
    <property type="match status" value="1"/>
</dbReference>
<dbReference type="InterPro" id="IPR015917">
    <property type="entry name" value="Pept_C14A"/>
</dbReference>
<evidence type="ECO:0000313" key="6">
    <source>
        <dbReference type="Proteomes" id="UP001189429"/>
    </source>
</evidence>
<reference evidence="5" key="1">
    <citation type="submission" date="2023-10" db="EMBL/GenBank/DDBJ databases">
        <authorList>
            <person name="Chen Y."/>
            <person name="Shah S."/>
            <person name="Dougan E. K."/>
            <person name="Thang M."/>
            <person name="Chan C."/>
        </authorList>
    </citation>
    <scope>NUCLEOTIDE SEQUENCE [LARGE SCALE GENOMIC DNA]</scope>
</reference>
<keyword evidence="6" id="KW-1185">Reference proteome</keyword>
<comment type="similarity">
    <text evidence="1">Belongs to the peptidase C14A family.</text>
</comment>
<keyword evidence="3" id="KW-0812">Transmembrane</keyword>
<feature type="transmembrane region" description="Helical" evidence="3">
    <location>
        <begin position="412"/>
        <end position="431"/>
    </location>
</feature>
<dbReference type="Gene3D" id="3.40.50.1460">
    <property type="match status" value="1"/>
</dbReference>
<keyword evidence="3" id="KW-1133">Transmembrane helix</keyword>
<dbReference type="InterPro" id="IPR011600">
    <property type="entry name" value="Pept_C14_caspase"/>
</dbReference>
<keyword evidence="3" id="KW-0472">Membrane</keyword>
<dbReference type="InterPro" id="IPR029030">
    <property type="entry name" value="Caspase-like_dom_sf"/>
</dbReference>
<feature type="transmembrane region" description="Helical" evidence="3">
    <location>
        <begin position="335"/>
        <end position="354"/>
    </location>
</feature>
<dbReference type="Gene3D" id="3.90.730.10">
    <property type="entry name" value="Ribonuclease T2-like"/>
    <property type="match status" value="1"/>
</dbReference>
<dbReference type="Pfam" id="PF00656">
    <property type="entry name" value="Peptidase_C14"/>
    <property type="match status" value="1"/>
</dbReference>
<dbReference type="InterPro" id="IPR052039">
    <property type="entry name" value="Caspase-related_regulators"/>
</dbReference>
<name>A0ABN9Q0S7_9DINO</name>
<dbReference type="PANTHER" id="PTHR22576:SF41">
    <property type="entry name" value="CASPASE 14, APOPTOSIS-RELATED CYSTEINE PEPTIDASE"/>
    <property type="match status" value="1"/>
</dbReference>
<sequence>MDAVSRACRSPRPAWTKGLVIQNMRKHGPNNTVYEECLRTQFAGKPFLMQQNLSKWTQSLLYSNWPEVVDELSWADAWMRDGTCTGLDPDCFFKEAVEMHQNVGTSEIIRLAVGQSVRTIDVLEAYGSSAVVLKCHGSNLSAVYTCWSGVQRVDCPEELQDRLSCGPQLYVHDFDKSSGQSQFLTCVWLVQYVVLLCRFAGSWRADCRAQRRARRARRPCCICTWASLGRFCPRALSWRAEAPPPPAAEASSCCESCPCWSRRTPIQFLGVVHAGTGVFSELWAILSDAAGETGLAMWPWLSVLELESNLLISVLMLFWYSYMCHILGCARKRRVYYMVFFWTCLALAWAGFYLKVNIMRRSVQDMKQVEMDPVTSVSLMYYIINLILEVVCLFQVLKLQGALNRTGAYSSILKRVVVINLVSVIASSAMLCVHIDRRCLRGVTAATCPSRHAQGSQMLGHTLAKLLNCAFIQPVRRPFGSHLAPIFHITKSVQLHNFKLHIRYVQKFLSIYVDGWHSWTMGLLFFIRYVSVSLLIEDVSKCDRVNRESEIRSALHFGHIEALQSYQFGHGSALIISNSQYPESGRYQPLTNTVDGNNYADALEFIGFEVYSRGTSGDPHCDLTATEMARLFEEWIKHAIQNEVDAIAFAYSGHGEMDAIVGVDGASLPIPTLMNMSSNGDLSVPKLFFFDSCRGNSTETRRPSRNEVSYSKILRCSPHGPSALADCLMCFATAPYFRAHSDANGAGAFSKILCHYVRTLAESGDHDVEDAIKLASEEVNKQRVGRCRMQCPTYESSLTRRFVMRKRADLVGVSSSYTLSSAGASRTQLTEVSPVRSPSSPAVADVARGPVAPHGDEHDTAVPQAGSRSDGFLRAVDPSDGHPLGGICNQTVADPQRERDTHAFETTD</sequence>
<feature type="compositionally biased region" description="Low complexity" evidence="2">
    <location>
        <begin position="834"/>
        <end position="848"/>
    </location>
</feature>
<evidence type="ECO:0000256" key="2">
    <source>
        <dbReference type="SAM" id="MobiDB-lite"/>
    </source>
</evidence>
<feature type="domain" description="Caspase family p20" evidence="4">
    <location>
        <begin position="569"/>
        <end position="697"/>
    </location>
</feature>
<dbReference type="SUPFAM" id="SSF55895">
    <property type="entry name" value="Ribonuclease Rh-like"/>
    <property type="match status" value="1"/>
</dbReference>
<dbReference type="SUPFAM" id="SSF52129">
    <property type="entry name" value="Caspase-like"/>
    <property type="match status" value="1"/>
</dbReference>
<accession>A0ABN9Q0S7</accession>
<dbReference type="Proteomes" id="UP001189429">
    <property type="component" value="Unassembled WGS sequence"/>
</dbReference>
<feature type="transmembrane region" description="Helical" evidence="3">
    <location>
        <begin position="379"/>
        <end position="400"/>
    </location>
</feature>
<evidence type="ECO:0000313" key="5">
    <source>
        <dbReference type="EMBL" id="CAK0797762.1"/>
    </source>
</evidence>
<evidence type="ECO:0000256" key="3">
    <source>
        <dbReference type="SAM" id="Phobius"/>
    </source>
</evidence>
<organism evidence="5 6">
    <name type="scientific">Prorocentrum cordatum</name>
    <dbReference type="NCBI Taxonomy" id="2364126"/>
    <lineage>
        <taxon>Eukaryota</taxon>
        <taxon>Sar</taxon>
        <taxon>Alveolata</taxon>
        <taxon>Dinophyceae</taxon>
        <taxon>Prorocentrales</taxon>
        <taxon>Prorocentraceae</taxon>
        <taxon>Prorocentrum</taxon>
    </lineage>
</organism>
<feature type="transmembrane region" description="Helical" evidence="3">
    <location>
        <begin position="268"/>
        <end position="286"/>
    </location>
</feature>
<dbReference type="PROSITE" id="PS50208">
    <property type="entry name" value="CASPASE_P20"/>
    <property type="match status" value="1"/>
</dbReference>
<proteinExistence type="inferred from homology"/>
<evidence type="ECO:0000256" key="1">
    <source>
        <dbReference type="ARBA" id="ARBA00010134"/>
    </source>
</evidence>
<comment type="caution">
    <text evidence="5">The sequence shown here is derived from an EMBL/GenBank/DDBJ whole genome shotgun (WGS) entry which is preliminary data.</text>
</comment>
<protein>
    <recommendedName>
        <fullName evidence="4">Caspase family p20 domain-containing protein</fullName>
    </recommendedName>
</protein>
<dbReference type="SMART" id="SM00115">
    <property type="entry name" value="CASc"/>
    <property type="match status" value="1"/>
</dbReference>
<feature type="region of interest" description="Disordered" evidence="2">
    <location>
        <begin position="834"/>
        <end position="866"/>
    </location>
</feature>
<gene>
    <name evidence="5" type="ORF">PCOR1329_LOCUS6752</name>
</gene>
<dbReference type="EMBL" id="CAUYUJ010001814">
    <property type="protein sequence ID" value="CAK0797762.1"/>
    <property type="molecule type" value="Genomic_DNA"/>
</dbReference>
<dbReference type="InterPro" id="IPR001309">
    <property type="entry name" value="Pept_C14_p20"/>
</dbReference>
<feature type="transmembrane region" description="Helical" evidence="3">
    <location>
        <begin position="306"/>
        <end position="323"/>
    </location>
</feature>